<dbReference type="PROSITE" id="PS00409">
    <property type="entry name" value="PROKAR_NTER_METHYL"/>
    <property type="match status" value="1"/>
</dbReference>
<comment type="caution">
    <text evidence="2">The sequence shown here is derived from an EMBL/GenBank/DDBJ whole genome shotgun (WGS) entry which is preliminary data.</text>
</comment>
<reference evidence="2" key="1">
    <citation type="submission" date="2010-05" db="EMBL/GenBank/DDBJ databases">
        <title>The draft genome of Desulfonatronospira thiodismutans ASO3-1.</title>
        <authorList>
            <consortium name="US DOE Joint Genome Institute (JGI-PGF)"/>
            <person name="Lucas S."/>
            <person name="Copeland A."/>
            <person name="Lapidus A."/>
            <person name="Cheng J.-F."/>
            <person name="Bruce D."/>
            <person name="Goodwin L."/>
            <person name="Pitluck S."/>
            <person name="Chertkov O."/>
            <person name="Brettin T."/>
            <person name="Detter J.C."/>
            <person name="Han C."/>
            <person name="Land M.L."/>
            <person name="Hauser L."/>
            <person name="Kyrpides N."/>
            <person name="Mikhailova N."/>
            <person name="Muyzer G."/>
            <person name="Woyke T."/>
        </authorList>
    </citation>
    <scope>NUCLEOTIDE SEQUENCE [LARGE SCALE GENOMIC DNA]</scope>
    <source>
        <strain evidence="2">ASO3-1</strain>
    </source>
</reference>
<protein>
    <recommendedName>
        <fullName evidence="4">Prepilin-type N-terminal cleavage/methylation domain-containing protein</fullName>
    </recommendedName>
</protein>
<keyword evidence="1" id="KW-1133">Transmembrane helix</keyword>
<evidence type="ECO:0000313" key="2">
    <source>
        <dbReference type="EMBL" id="EFI36150.1"/>
    </source>
</evidence>
<name>D6SJU7_9BACT</name>
<sequence length="144" mass="16391">MQDETGITLVEVLISLLILLVGILAVLTMHTTSVQNNKVAREMTEAMHHANKELEIIIAKDFLDLDTNIYPKQIQSNISNIKYEIDIEADDKDLNNILFSSLDIDDIDYLFAFELIVSWRSFGKEREIVFPFKKSSVGMSPTIN</sequence>
<gene>
    <name evidence="2" type="ORF">Dthio_PD3604</name>
</gene>
<dbReference type="Pfam" id="PF07963">
    <property type="entry name" value="N_methyl"/>
    <property type="match status" value="1"/>
</dbReference>
<accession>D6SJU7</accession>
<evidence type="ECO:0000256" key="1">
    <source>
        <dbReference type="SAM" id="Phobius"/>
    </source>
</evidence>
<feature type="transmembrane region" description="Helical" evidence="1">
    <location>
        <begin position="6"/>
        <end position="28"/>
    </location>
</feature>
<dbReference type="InterPro" id="IPR012902">
    <property type="entry name" value="N_methyl_site"/>
</dbReference>
<dbReference type="Proteomes" id="UP000005496">
    <property type="component" value="Unassembled WGS sequence"/>
</dbReference>
<keyword evidence="1" id="KW-0472">Membrane</keyword>
<keyword evidence="3" id="KW-1185">Reference proteome</keyword>
<dbReference type="AlphaFoldDB" id="D6SJU7"/>
<organism evidence="2 3">
    <name type="scientific">Desulfonatronospira thiodismutans ASO3-1</name>
    <dbReference type="NCBI Taxonomy" id="555779"/>
    <lineage>
        <taxon>Bacteria</taxon>
        <taxon>Pseudomonadati</taxon>
        <taxon>Thermodesulfobacteriota</taxon>
        <taxon>Desulfovibrionia</taxon>
        <taxon>Desulfovibrionales</taxon>
        <taxon>Desulfonatronovibrionaceae</taxon>
        <taxon>Desulfonatronospira</taxon>
    </lineage>
</organism>
<dbReference type="RefSeq" id="WP_008869275.1">
    <property type="nucleotide sequence ID" value="NZ_ACJN02000001.1"/>
</dbReference>
<proteinExistence type="predicted"/>
<dbReference type="EMBL" id="ACJN02000001">
    <property type="protein sequence ID" value="EFI36150.1"/>
    <property type="molecule type" value="Genomic_DNA"/>
</dbReference>
<keyword evidence="1" id="KW-0812">Transmembrane</keyword>
<evidence type="ECO:0008006" key="4">
    <source>
        <dbReference type="Google" id="ProtNLM"/>
    </source>
</evidence>
<evidence type="ECO:0000313" key="3">
    <source>
        <dbReference type="Proteomes" id="UP000005496"/>
    </source>
</evidence>